<feature type="transmembrane region" description="Helical" evidence="11">
    <location>
        <begin position="731"/>
        <end position="754"/>
    </location>
</feature>
<evidence type="ECO:0000256" key="9">
    <source>
        <dbReference type="ARBA" id="ARBA00023136"/>
    </source>
</evidence>
<evidence type="ECO:0000256" key="5">
    <source>
        <dbReference type="ARBA" id="ARBA00022679"/>
    </source>
</evidence>
<keyword evidence="8 11" id="KW-1133">Transmembrane helix</keyword>
<feature type="region of interest" description="Disordered" evidence="10">
    <location>
        <begin position="133"/>
        <end position="191"/>
    </location>
</feature>
<feature type="compositionally biased region" description="Basic and acidic residues" evidence="10">
    <location>
        <begin position="954"/>
        <end position="965"/>
    </location>
</feature>
<feature type="compositionally biased region" description="Basic and acidic residues" evidence="10">
    <location>
        <begin position="928"/>
        <end position="939"/>
    </location>
</feature>
<dbReference type="PANTHER" id="PTHR13145:SF0">
    <property type="entry name" value="E3 UBIQUITIN-PROTEIN LIGASE MARCHF6"/>
    <property type="match status" value="1"/>
</dbReference>
<evidence type="ECO:0000313" key="13">
    <source>
        <dbReference type="EMBL" id="GMS99893.1"/>
    </source>
</evidence>
<feature type="domain" description="E3 ubiquitin-protein ligase MARCHF6-like C-terminal" evidence="12">
    <location>
        <begin position="718"/>
        <end position="889"/>
    </location>
</feature>
<dbReference type="AlphaFoldDB" id="A0AAV5U0D3"/>
<keyword evidence="5" id="KW-0808">Transferase</keyword>
<dbReference type="EMBL" id="BTSX01000005">
    <property type="protein sequence ID" value="GMS99893.1"/>
    <property type="molecule type" value="Genomic_DNA"/>
</dbReference>
<dbReference type="InterPro" id="IPR056521">
    <property type="entry name" value="MARCHF6-like_C"/>
</dbReference>
<evidence type="ECO:0000313" key="14">
    <source>
        <dbReference type="Proteomes" id="UP001432027"/>
    </source>
</evidence>
<evidence type="ECO:0000256" key="6">
    <source>
        <dbReference type="ARBA" id="ARBA00022692"/>
    </source>
</evidence>
<feature type="transmembrane region" description="Helical" evidence="11">
    <location>
        <begin position="293"/>
        <end position="312"/>
    </location>
</feature>
<feature type="transmembrane region" description="Helical" evidence="11">
    <location>
        <begin position="521"/>
        <end position="539"/>
    </location>
</feature>
<feature type="transmembrane region" description="Helical" evidence="11">
    <location>
        <begin position="374"/>
        <end position="401"/>
    </location>
</feature>
<comment type="subcellular location">
    <subcellularLocation>
        <location evidence="2">Membrane</location>
        <topology evidence="2">Multi-pass membrane protein</topology>
    </subcellularLocation>
</comment>
<feature type="transmembrane region" description="Helical" evidence="11">
    <location>
        <begin position="421"/>
        <end position="441"/>
    </location>
</feature>
<feature type="transmembrane region" description="Helical" evidence="11">
    <location>
        <begin position="689"/>
        <end position="710"/>
    </location>
</feature>
<evidence type="ECO:0000256" key="7">
    <source>
        <dbReference type="ARBA" id="ARBA00022786"/>
    </source>
</evidence>
<name>A0AAV5U0D3_9BILA</name>
<evidence type="ECO:0000256" key="8">
    <source>
        <dbReference type="ARBA" id="ARBA00022989"/>
    </source>
</evidence>
<evidence type="ECO:0000256" key="3">
    <source>
        <dbReference type="ARBA" id="ARBA00004906"/>
    </source>
</evidence>
<dbReference type="EC" id="2.3.2.27" evidence="4"/>
<comment type="pathway">
    <text evidence="3">Protein modification; protein ubiquitination.</text>
</comment>
<dbReference type="GO" id="GO:0005789">
    <property type="term" value="C:endoplasmic reticulum membrane"/>
    <property type="evidence" value="ECO:0007669"/>
    <property type="project" value="TreeGrafter"/>
</dbReference>
<reference evidence="13" key="1">
    <citation type="submission" date="2023-10" db="EMBL/GenBank/DDBJ databases">
        <title>Genome assembly of Pristionchus species.</title>
        <authorList>
            <person name="Yoshida K."/>
            <person name="Sommer R.J."/>
        </authorList>
    </citation>
    <scope>NUCLEOTIDE SEQUENCE</scope>
    <source>
        <strain evidence="13">RS0144</strain>
    </source>
</reference>
<keyword evidence="7" id="KW-0833">Ubl conjugation pathway</keyword>
<evidence type="ECO:0000256" key="2">
    <source>
        <dbReference type="ARBA" id="ARBA00004141"/>
    </source>
</evidence>
<feature type="compositionally biased region" description="Low complexity" evidence="10">
    <location>
        <begin position="590"/>
        <end position="608"/>
    </location>
</feature>
<proteinExistence type="predicted"/>
<feature type="region of interest" description="Disordered" evidence="10">
    <location>
        <begin position="906"/>
        <end position="965"/>
    </location>
</feature>
<dbReference type="Proteomes" id="UP001432027">
    <property type="component" value="Unassembled WGS sequence"/>
</dbReference>
<feature type="transmembrane region" description="Helical" evidence="11">
    <location>
        <begin position="774"/>
        <end position="796"/>
    </location>
</feature>
<evidence type="ECO:0000256" key="11">
    <source>
        <dbReference type="SAM" id="Phobius"/>
    </source>
</evidence>
<feature type="region of interest" description="Disordered" evidence="10">
    <location>
        <begin position="579"/>
        <end position="610"/>
    </location>
</feature>
<feature type="compositionally biased region" description="Acidic residues" evidence="10">
    <location>
        <begin position="154"/>
        <end position="180"/>
    </location>
</feature>
<feature type="transmembrane region" description="Helical" evidence="11">
    <location>
        <begin position="94"/>
        <end position="114"/>
    </location>
</feature>
<feature type="transmembrane region" description="Helical" evidence="11">
    <location>
        <begin position="817"/>
        <end position="839"/>
    </location>
</feature>
<keyword evidence="6 11" id="KW-0812">Transmembrane</keyword>
<evidence type="ECO:0000256" key="4">
    <source>
        <dbReference type="ARBA" id="ARBA00012483"/>
    </source>
</evidence>
<feature type="compositionally biased region" description="Low complexity" evidence="10">
    <location>
        <begin position="138"/>
        <end position="153"/>
    </location>
</feature>
<comment type="catalytic activity">
    <reaction evidence="1">
        <text>S-ubiquitinyl-[E2 ubiquitin-conjugating enzyme]-L-cysteine + [acceptor protein]-L-lysine = [E2 ubiquitin-conjugating enzyme]-L-cysteine + N(6)-ubiquitinyl-[acceptor protein]-L-lysine.</text>
        <dbReference type="EC" id="2.3.2.27"/>
    </reaction>
</comment>
<feature type="transmembrane region" description="Helical" evidence="11">
    <location>
        <begin position="859"/>
        <end position="879"/>
    </location>
</feature>
<dbReference type="PANTHER" id="PTHR13145">
    <property type="entry name" value="SSM4 PROTEIN"/>
    <property type="match status" value="1"/>
</dbReference>
<dbReference type="GO" id="GO:0036503">
    <property type="term" value="P:ERAD pathway"/>
    <property type="evidence" value="ECO:0007669"/>
    <property type="project" value="TreeGrafter"/>
</dbReference>
<accession>A0AAV5U0D3</accession>
<feature type="transmembrane region" description="Helical" evidence="11">
    <location>
        <begin position="479"/>
        <end position="501"/>
    </location>
</feature>
<organism evidence="13 14">
    <name type="scientific">Pristionchus entomophagus</name>
    <dbReference type="NCBI Taxonomy" id="358040"/>
    <lineage>
        <taxon>Eukaryota</taxon>
        <taxon>Metazoa</taxon>
        <taxon>Ecdysozoa</taxon>
        <taxon>Nematoda</taxon>
        <taxon>Chromadorea</taxon>
        <taxon>Rhabditida</taxon>
        <taxon>Rhabditina</taxon>
        <taxon>Diplogasteromorpha</taxon>
        <taxon>Diplogasteroidea</taxon>
        <taxon>Neodiplogasteridae</taxon>
        <taxon>Pristionchus</taxon>
    </lineage>
</organism>
<feature type="compositionally biased region" description="Acidic residues" evidence="10">
    <location>
        <begin position="940"/>
        <end position="951"/>
    </location>
</feature>
<sequence>QVCELCNHKYSFEPIYRPDMPKALPVGEIIRGLLVSVRNFLRTWLIYTIVMLAWLGVVPITASRVFTAVFSGSIQSLLMLPLSLFSTELIVQDVAKGCLLLFIFVCAFISMLWLREQILHGGPAEWLQLDEGEEEAEGAPAQEGDADAPAADAAEGEEEQGDDDDEEEDGEDEEEEEQEEERQPPVGAVEGRIENMLRVARGVEDRVAAVMNAIVDAAVAEDEDPGNQMVAVEGGDGGAAAEGANEAAPGGAAAAAAPAGEGDWANNWERLGDELTWQRLLGLDGSLVFIEHVFWVISLNTLFTFLFAFFPYKLGHLALLLTGATPTYFSSAAAVFTGYAIISFTVFLMHRVVRLLRMKNFLKGLGVVYLSLKVFMLVLVEIGIFPVLCGCWLDICSLKLFASTYSSRIAAFTSAPVASVFLHWMIGMVYVFYSASFVILLREILRPGVLWFMRNLNDPEFNPIQEMIEQPLIKHLRRLGASMILFFSAIMLVVFAPLQLIDKFLPGVLPYNMSLTAETPLSELSVELLILQVVLPALLEQTQARVMIKELIKLWCAVIGRMLELDDYLLPIDEDEGIPLGPDNGPEPRPAAAAGAAGDEPAGGAAAAAGGGGLAAEHQALLLVRDPLTPPTPFVKPPYFAARIVALLAALAGTTVLSSLVCFVGPVLLGRTLIGKMSGHRNVHELYTSAVGFYVIWMVLRALMMVAEWVPQGARRIAVAVWDLFLVAMKLLIVAIPLIVIIPTVFGVYFQLVFLAPSKVSSAQTPLLFPWQDWAMGILHTKIFGAAVMMGPDWFLKTAFDRMYNNGVMGIRVLPTYRDIVIPVLMFMGLQISAPYTWASGIVYLAGLSEEDAVVLIRISYPVVMLVGLALSFIHWQYARLMRLAEKIRNDKYLVGTKLMNYEKRKEEERREQLALPPPEEREEQEEVREGDGEDRREEEQEEGGDADIFEDAPLLHDERPVDVQ</sequence>
<protein>
    <recommendedName>
        <fullName evidence="4">RING-type E3 ubiquitin transferase</fullName>
        <ecNumber evidence="4">2.3.2.27</ecNumber>
    </recommendedName>
</protein>
<dbReference type="Pfam" id="PF23113">
    <property type="entry name" value="MARCHF6_C"/>
    <property type="match status" value="1"/>
</dbReference>
<evidence type="ECO:0000256" key="1">
    <source>
        <dbReference type="ARBA" id="ARBA00000900"/>
    </source>
</evidence>
<feature type="transmembrane region" description="Helical" evidence="11">
    <location>
        <begin position="644"/>
        <end position="669"/>
    </location>
</feature>
<gene>
    <name evidence="13" type="ORF">PENTCL1PPCAC_22068</name>
</gene>
<feature type="transmembrane region" description="Helical" evidence="11">
    <location>
        <begin position="332"/>
        <end position="353"/>
    </location>
</feature>
<feature type="transmembrane region" description="Helical" evidence="11">
    <location>
        <begin position="44"/>
        <end position="74"/>
    </location>
</feature>
<comment type="caution">
    <text evidence="13">The sequence shown here is derived from an EMBL/GenBank/DDBJ whole genome shotgun (WGS) entry which is preliminary data.</text>
</comment>
<dbReference type="GO" id="GO:0061630">
    <property type="term" value="F:ubiquitin protein ligase activity"/>
    <property type="evidence" value="ECO:0007669"/>
    <property type="project" value="UniProtKB-EC"/>
</dbReference>
<evidence type="ECO:0000256" key="10">
    <source>
        <dbReference type="SAM" id="MobiDB-lite"/>
    </source>
</evidence>
<evidence type="ECO:0000259" key="12">
    <source>
        <dbReference type="Pfam" id="PF23113"/>
    </source>
</evidence>
<keyword evidence="14" id="KW-1185">Reference proteome</keyword>
<keyword evidence="9 11" id="KW-0472">Membrane</keyword>
<feature type="non-terminal residue" evidence="13">
    <location>
        <position position="1"/>
    </location>
</feature>